<keyword evidence="2" id="KW-1185">Reference proteome</keyword>
<evidence type="ECO:0000313" key="2">
    <source>
        <dbReference type="Proteomes" id="UP000736335"/>
    </source>
</evidence>
<accession>A0A9P6H9H2</accession>
<gene>
    <name evidence="1" type="ORF">BJ322DRAFT_1023172</name>
</gene>
<protein>
    <submittedName>
        <fullName evidence="1">Uncharacterized protein</fullName>
    </submittedName>
</protein>
<organism evidence="1 2">
    <name type="scientific">Thelephora terrestris</name>
    <dbReference type="NCBI Taxonomy" id="56493"/>
    <lineage>
        <taxon>Eukaryota</taxon>
        <taxon>Fungi</taxon>
        <taxon>Dikarya</taxon>
        <taxon>Basidiomycota</taxon>
        <taxon>Agaricomycotina</taxon>
        <taxon>Agaricomycetes</taxon>
        <taxon>Thelephorales</taxon>
        <taxon>Thelephoraceae</taxon>
        <taxon>Thelephora</taxon>
    </lineage>
</organism>
<comment type="caution">
    <text evidence="1">The sequence shown here is derived from an EMBL/GenBank/DDBJ whole genome shotgun (WGS) entry which is preliminary data.</text>
</comment>
<reference evidence="1" key="2">
    <citation type="submission" date="2020-11" db="EMBL/GenBank/DDBJ databases">
        <authorList>
            <consortium name="DOE Joint Genome Institute"/>
            <person name="Kuo A."/>
            <person name="Miyauchi S."/>
            <person name="Kiss E."/>
            <person name="Drula E."/>
            <person name="Kohler A."/>
            <person name="Sanchez-Garcia M."/>
            <person name="Andreopoulos B."/>
            <person name="Barry K.W."/>
            <person name="Bonito G."/>
            <person name="Buee M."/>
            <person name="Carver A."/>
            <person name="Chen C."/>
            <person name="Cichocki N."/>
            <person name="Clum A."/>
            <person name="Culley D."/>
            <person name="Crous P.W."/>
            <person name="Fauchery L."/>
            <person name="Girlanda M."/>
            <person name="Hayes R."/>
            <person name="Keri Z."/>
            <person name="Labutti K."/>
            <person name="Lipzen A."/>
            <person name="Lombard V."/>
            <person name="Magnuson J."/>
            <person name="Maillard F."/>
            <person name="Morin E."/>
            <person name="Murat C."/>
            <person name="Nolan M."/>
            <person name="Ohm R."/>
            <person name="Pangilinan J."/>
            <person name="Pereira M."/>
            <person name="Perotto S."/>
            <person name="Peter M."/>
            <person name="Riley R."/>
            <person name="Sitrit Y."/>
            <person name="Stielow B."/>
            <person name="Szollosi G."/>
            <person name="Zifcakova L."/>
            <person name="Stursova M."/>
            <person name="Spatafora J.W."/>
            <person name="Tedersoo L."/>
            <person name="Vaario L.-M."/>
            <person name="Yamada A."/>
            <person name="Yan M."/>
            <person name="Wang P."/>
            <person name="Xu J."/>
            <person name="Bruns T."/>
            <person name="Baldrian P."/>
            <person name="Vilgalys R."/>
            <person name="Henrissat B."/>
            <person name="Grigoriev I.V."/>
            <person name="Hibbett D."/>
            <person name="Nagy L.G."/>
            <person name="Martin F.M."/>
        </authorList>
    </citation>
    <scope>NUCLEOTIDE SEQUENCE</scope>
    <source>
        <strain evidence="1">UH-Tt-Lm1</strain>
    </source>
</reference>
<name>A0A9P6H9H2_9AGAM</name>
<dbReference type="AlphaFoldDB" id="A0A9P6H9H2"/>
<reference evidence="1" key="1">
    <citation type="journal article" date="2020" name="Nat. Commun.">
        <title>Large-scale genome sequencing of mycorrhizal fungi provides insights into the early evolution of symbiotic traits.</title>
        <authorList>
            <person name="Miyauchi S."/>
            <person name="Kiss E."/>
            <person name="Kuo A."/>
            <person name="Drula E."/>
            <person name="Kohler A."/>
            <person name="Sanchez-Garcia M."/>
            <person name="Morin E."/>
            <person name="Andreopoulos B."/>
            <person name="Barry K.W."/>
            <person name="Bonito G."/>
            <person name="Buee M."/>
            <person name="Carver A."/>
            <person name="Chen C."/>
            <person name="Cichocki N."/>
            <person name="Clum A."/>
            <person name="Culley D."/>
            <person name="Crous P.W."/>
            <person name="Fauchery L."/>
            <person name="Girlanda M."/>
            <person name="Hayes R.D."/>
            <person name="Keri Z."/>
            <person name="LaButti K."/>
            <person name="Lipzen A."/>
            <person name="Lombard V."/>
            <person name="Magnuson J."/>
            <person name="Maillard F."/>
            <person name="Murat C."/>
            <person name="Nolan M."/>
            <person name="Ohm R.A."/>
            <person name="Pangilinan J."/>
            <person name="Pereira M.F."/>
            <person name="Perotto S."/>
            <person name="Peter M."/>
            <person name="Pfister S."/>
            <person name="Riley R."/>
            <person name="Sitrit Y."/>
            <person name="Stielow J.B."/>
            <person name="Szollosi G."/>
            <person name="Zifcakova L."/>
            <person name="Stursova M."/>
            <person name="Spatafora J.W."/>
            <person name="Tedersoo L."/>
            <person name="Vaario L.M."/>
            <person name="Yamada A."/>
            <person name="Yan M."/>
            <person name="Wang P."/>
            <person name="Xu J."/>
            <person name="Bruns T."/>
            <person name="Baldrian P."/>
            <person name="Vilgalys R."/>
            <person name="Dunand C."/>
            <person name="Henrissat B."/>
            <person name="Grigoriev I.V."/>
            <person name="Hibbett D."/>
            <person name="Nagy L.G."/>
            <person name="Martin F.M."/>
        </authorList>
    </citation>
    <scope>NUCLEOTIDE SEQUENCE</scope>
    <source>
        <strain evidence="1">UH-Tt-Lm1</strain>
    </source>
</reference>
<dbReference type="OrthoDB" id="2788229at2759"/>
<dbReference type="EMBL" id="WIUZ02000013">
    <property type="protein sequence ID" value="KAF9781854.1"/>
    <property type="molecule type" value="Genomic_DNA"/>
</dbReference>
<proteinExistence type="predicted"/>
<dbReference type="Proteomes" id="UP000736335">
    <property type="component" value="Unassembled WGS sequence"/>
</dbReference>
<sequence>MFPTHYLDWIFGTHPHRDQALPTDSETSEAEEPTCTETEELCVPAIPQDMVHEILDHLVADPGFRPSLRSCSLVSKSSADTFQWIMTFPVPERSPAHHARELNLLLEGYSYVPHEFFKRIQSFTNVKTVTMSGGRDKDWWRIYSSGGLPQSLDRPLANLEHHAAATQLEQLFVIWASSHGGAAGCRYGENSGGGGKFRGRLQLYELERCYTSVVNTLLEVPTGLRFTELDIRASHKYFLSTVSLAEACGESLMRLSYTVIDYERVQWEDLDRTFDFVQFPNLREARFKVHWADGSLLWIHKALSTIKPDTSRFHALQLDLSTLSPPRLDSTSQEISKSL</sequence>
<evidence type="ECO:0000313" key="1">
    <source>
        <dbReference type="EMBL" id="KAF9781854.1"/>
    </source>
</evidence>